<dbReference type="VEuPathDB" id="GiardiaDB:GL50803_0014492"/>
<keyword evidence="1" id="KW-0732">Signal</keyword>
<protein>
    <submittedName>
        <fullName evidence="2">Uncharacterized protein</fullName>
    </submittedName>
</protein>
<dbReference type="EMBL" id="AHGT01000083">
    <property type="protein sequence ID" value="ESU35440.1"/>
    <property type="molecule type" value="Genomic_DNA"/>
</dbReference>
<gene>
    <name evidence="2" type="ORF">DHA2_14492</name>
</gene>
<dbReference type="VEuPathDB" id="GiardiaDB:DHA2_14492"/>
<evidence type="ECO:0000256" key="1">
    <source>
        <dbReference type="SAM" id="SignalP"/>
    </source>
</evidence>
<evidence type="ECO:0000313" key="2">
    <source>
        <dbReference type="EMBL" id="ESU35440.1"/>
    </source>
</evidence>
<dbReference type="Proteomes" id="UP000018320">
    <property type="component" value="Unassembled WGS sequence"/>
</dbReference>
<dbReference type="VEuPathDB" id="GiardiaDB:QR46_3351"/>
<feature type="chain" id="PRO_5004751610" evidence="1">
    <location>
        <begin position="24"/>
        <end position="496"/>
    </location>
</feature>
<accession>V6TEU9</accession>
<dbReference type="AlphaFoldDB" id="V6TEU9"/>
<comment type="caution">
    <text evidence="2">The sequence shown here is derived from an EMBL/GenBank/DDBJ whole genome shotgun (WGS) entry which is preliminary data.</text>
</comment>
<feature type="signal peptide" evidence="1">
    <location>
        <begin position="1"/>
        <end position="23"/>
    </location>
</feature>
<organism evidence="2 3">
    <name type="scientific">Giardia intestinalis</name>
    <name type="common">Giardia lamblia</name>
    <dbReference type="NCBI Taxonomy" id="5741"/>
    <lineage>
        <taxon>Eukaryota</taxon>
        <taxon>Metamonada</taxon>
        <taxon>Diplomonadida</taxon>
        <taxon>Hexamitidae</taxon>
        <taxon>Giardiinae</taxon>
        <taxon>Giardia</taxon>
    </lineage>
</organism>
<proteinExistence type="predicted"/>
<name>V6TEU9_GIAIN</name>
<dbReference type="VEuPathDB" id="GiardiaDB:GL50581_2164"/>
<sequence>MSSALSCASAMLIVWLGQEAIYSGTMMTRMLVTNGEKDVFKRVLTAGNIDFVFADHRPQLIRSAFLKSHYTHHAKQPASLGCVYITTKEYCLSITAEDFLSNHNFDDAGRMSGKDIFFNSGEFPTRGILEVRRSDLLSKAIVYTCIHYMRKSTPTAQELMVVCDPSDSISGCLSPMLSILNSLAHVHVLLVNKNWSMIPTLELCNYAIIMSVALRRAASVLFVPHHVPTDVGECFKDKLAFMRFMGLSLTSSEKNKVRGTDMSDKSEGDGAPEAEAKNMYHNIIPQTSDRIAISSFDDLHAYGYCVDVIFIILSLLNRDNLAHLCLHMSTGSAFSVTGQTCAMGTLHVSYSAHKTALNVAREVVSLVKALSGGSYAIISHHAFCISDTADRWRSDLEKVFQFLVPNIDRQQRKTVPGPFALSVFIQPNITGKTPLMSEICFYASCGSIFTDILYFITEKVRSAIQTNGCGIFDLTFLLACCSYLSQLRLDLECMQK</sequence>
<evidence type="ECO:0000313" key="3">
    <source>
        <dbReference type="Proteomes" id="UP000018320"/>
    </source>
</evidence>
<reference evidence="3" key="1">
    <citation type="submission" date="2012-02" db="EMBL/GenBank/DDBJ databases">
        <title>Genome sequencing of Giardia lamblia Genotypes A2 and B isolates (DH and GS) and comparative analysis with the genomes of Genotypes A1 and E (WB and Pig).</title>
        <authorList>
            <person name="Adam R."/>
            <person name="Dahlstrom E."/>
            <person name="Martens C."/>
            <person name="Bruno D."/>
            <person name="Barbian K."/>
            <person name="Porcella S.F."/>
            <person name="Nash T."/>
        </authorList>
    </citation>
    <scope>NUCLEOTIDE SEQUENCE</scope>
    <source>
        <strain evidence="3">DH</strain>
    </source>
</reference>
<reference evidence="2 3" key="2">
    <citation type="journal article" date="2013" name="Genome Biol. Evol.">
        <title>Genome sequencing of Giardia lamblia genotypes A2 and B isolates (DH and GS) and comparative analysis with the genomes of genotypes A1 and E (WB and Pig).</title>
        <authorList>
            <person name="Adam R.D."/>
            <person name="Dahlstrom E.W."/>
            <person name="Martens C.A."/>
            <person name="Bruno D.P."/>
            <person name="Barbian K.D."/>
            <person name="Ricklefs S.M."/>
            <person name="Hernandez M.M."/>
            <person name="Narla N.P."/>
            <person name="Patel R.B."/>
            <person name="Porcella S.F."/>
            <person name="Nash T.E."/>
        </authorList>
    </citation>
    <scope>NUCLEOTIDE SEQUENCE [LARGE SCALE GENOMIC DNA]</scope>
    <source>
        <strain evidence="2 3">DH</strain>
    </source>
</reference>